<feature type="transmembrane region" description="Helical" evidence="10">
    <location>
        <begin position="284"/>
        <end position="307"/>
    </location>
</feature>
<feature type="transmembrane region" description="Helical" evidence="10">
    <location>
        <begin position="12"/>
        <end position="34"/>
    </location>
</feature>
<dbReference type="Pfam" id="PF00512">
    <property type="entry name" value="HisKA"/>
    <property type="match status" value="1"/>
</dbReference>
<name>A0A6S6TAB0_9GAMM</name>
<keyword evidence="4" id="KW-0597">Phosphoprotein</keyword>
<dbReference type="GO" id="GO:0000155">
    <property type="term" value="F:phosphorelay sensor kinase activity"/>
    <property type="evidence" value="ECO:0007669"/>
    <property type="project" value="InterPro"/>
</dbReference>
<dbReference type="PROSITE" id="PS50109">
    <property type="entry name" value="HIS_KIN"/>
    <property type="match status" value="1"/>
</dbReference>
<dbReference type="AlphaFoldDB" id="A0A6S6TAB0"/>
<dbReference type="SUPFAM" id="SSF47384">
    <property type="entry name" value="Homodimeric domain of signal transducing histidine kinase"/>
    <property type="match status" value="1"/>
</dbReference>
<organism evidence="13">
    <name type="scientific">uncultured Thiotrichaceae bacterium</name>
    <dbReference type="NCBI Taxonomy" id="298394"/>
    <lineage>
        <taxon>Bacteria</taxon>
        <taxon>Pseudomonadati</taxon>
        <taxon>Pseudomonadota</taxon>
        <taxon>Gammaproteobacteria</taxon>
        <taxon>Thiotrichales</taxon>
        <taxon>Thiotrichaceae</taxon>
        <taxon>environmental samples</taxon>
    </lineage>
</organism>
<keyword evidence="6" id="KW-0547">Nucleotide-binding</keyword>
<evidence type="ECO:0000256" key="7">
    <source>
        <dbReference type="ARBA" id="ARBA00022777"/>
    </source>
</evidence>
<evidence type="ECO:0000256" key="8">
    <source>
        <dbReference type="ARBA" id="ARBA00022840"/>
    </source>
</evidence>
<proteinExistence type="predicted"/>
<dbReference type="EC" id="2.7.13.3" evidence="3"/>
<keyword evidence="10" id="KW-0472">Membrane</keyword>
<keyword evidence="5 13" id="KW-0808">Transferase</keyword>
<keyword evidence="10" id="KW-0812">Transmembrane</keyword>
<dbReference type="CDD" id="cd00082">
    <property type="entry name" value="HisKA"/>
    <property type="match status" value="1"/>
</dbReference>
<comment type="catalytic activity">
    <reaction evidence="1">
        <text>ATP + protein L-histidine = ADP + protein N-phospho-L-histidine.</text>
        <dbReference type="EC" id="2.7.13.3"/>
    </reaction>
</comment>
<keyword evidence="7" id="KW-0418">Kinase</keyword>
<dbReference type="Pfam" id="PF00672">
    <property type="entry name" value="HAMP"/>
    <property type="match status" value="1"/>
</dbReference>
<dbReference type="SUPFAM" id="SSF55785">
    <property type="entry name" value="PYP-like sensor domain (PAS domain)"/>
    <property type="match status" value="1"/>
</dbReference>
<dbReference type="PIRSF" id="PIRSF037532">
    <property type="entry name" value="STHK_NtrY"/>
    <property type="match status" value="1"/>
</dbReference>
<dbReference type="GO" id="GO:0030295">
    <property type="term" value="F:protein kinase activator activity"/>
    <property type="evidence" value="ECO:0007669"/>
    <property type="project" value="TreeGrafter"/>
</dbReference>
<reference evidence="13" key="1">
    <citation type="submission" date="2020-01" db="EMBL/GenBank/DDBJ databases">
        <authorList>
            <person name="Meier V. D."/>
            <person name="Meier V D."/>
        </authorList>
    </citation>
    <scope>NUCLEOTIDE SEQUENCE</scope>
    <source>
        <strain evidence="13">HLG_WM_MAG_08</strain>
    </source>
</reference>
<dbReference type="InterPro" id="IPR005467">
    <property type="entry name" value="His_kinase_dom"/>
</dbReference>
<dbReference type="EMBL" id="CACVAV010000310">
    <property type="protein sequence ID" value="CAA6820271.1"/>
    <property type="molecule type" value="Genomic_DNA"/>
</dbReference>
<dbReference type="SMART" id="SM00304">
    <property type="entry name" value="HAMP"/>
    <property type="match status" value="1"/>
</dbReference>
<evidence type="ECO:0000256" key="9">
    <source>
        <dbReference type="ARBA" id="ARBA00023012"/>
    </source>
</evidence>
<evidence type="ECO:0000256" key="2">
    <source>
        <dbReference type="ARBA" id="ARBA00004370"/>
    </source>
</evidence>
<dbReference type="SUPFAM" id="SSF55874">
    <property type="entry name" value="ATPase domain of HSP90 chaperone/DNA topoisomerase II/histidine kinase"/>
    <property type="match status" value="1"/>
</dbReference>
<dbReference type="Gene3D" id="6.10.340.10">
    <property type="match status" value="1"/>
</dbReference>
<dbReference type="CDD" id="cd06225">
    <property type="entry name" value="HAMP"/>
    <property type="match status" value="1"/>
</dbReference>
<protein>
    <recommendedName>
        <fullName evidence="3">histidine kinase</fullName>
        <ecNumber evidence="3">2.7.13.3</ecNumber>
    </recommendedName>
</protein>
<evidence type="ECO:0000256" key="4">
    <source>
        <dbReference type="ARBA" id="ARBA00022553"/>
    </source>
</evidence>
<comment type="subcellular location">
    <subcellularLocation>
        <location evidence="2">Membrane</location>
    </subcellularLocation>
</comment>
<dbReference type="InterPro" id="IPR036097">
    <property type="entry name" value="HisK_dim/P_sf"/>
</dbReference>
<dbReference type="InterPro" id="IPR003660">
    <property type="entry name" value="HAMP_dom"/>
</dbReference>
<dbReference type="InterPro" id="IPR003661">
    <property type="entry name" value="HisK_dim/P_dom"/>
</dbReference>
<dbReference type="GO" id="GO:0000156">
    <property type="term" value="F:phosphorelay response regulator activity"/>
    <property type="evidence" value="ECO:0007669"/>
    <property type="project" value="TreeGrafter"/>
</dbReference>
<dbReference type="SUPFAM" id="SSF158472">
    <property type="entry name" value="HAMP domain-like"/>
    <property type="match status" value="1"/>
</dbReference>
<evidence type="ECO:0000256" key="3">
    <source>
        <dbReference type="ARBA" id="ARBA00012438"/>
    </source>
</evidence>
<dbReference type="InterPro" id="IPR004358">
    <property type="entry name" value="Sig_transdc_His_kin-like_C"/>
</dbReference>
<evidence type="ECO:0000256" key="10">
    <source>
        <dbReference type="SAM" id="Phobius"/>
    </source>
</evidence>
<dbReference type="InterPro" id="IPR036890">
    <property type="entry name" value="HATPase_C_sf"/>
</dbReference>
<dbReference type="InterPro" id="IPR003594">
    <property type="entry name" value="HATPase_dom"/>
</dbReference>
<feature type="transmembrane region" description="Helical" evidence="10">
    <location>
        <begin position="46"/>
        <end position="71"/>
    </location>
</feature>
<dbReference type="GO" id="GO:0005524">
    <property type="term" value="F:ATP binding"/>
    <property type="evidence" value="ECO:0007669"/>
    <property type="project" value="UniProtKB-KW"/>
</dbReference>
<dbReference type="PANTHER" id="PTHR42878:SF7">
    <property type="entry name" value="SENSOR HISTIDINE KINASE GLRK"/>
    <property type="match status" value="1"/>
</dbReference>
<dbReference type="SMART" id="SM00388">
    <property type="entry name" value="HisKA"/>
    <property type="match status" value="1"/>
</dbReference>
<dbReference type="Gene3D" id="1.10.287.130">
    <property type="match status" value="1"/>
</dbReference>
<gene>
    <name evidence="13" type="ORF">HELGO_WM21326</name>
</gene>
<dbReference type="GO" id="GO:0007234">
    <property type="term" value="P:osmosensory signaling via phosphorelay pathway"/>
    <property type="evidence" value="ECO:0007669"/>
    <property type="project" value="TreeGrafter"/>
</dbReference>
<evidence type="ECO:0000259" key="12">
    <source>
        <dbReference type="PROSITE" id="PS50885"/>
    </source>
</evidence>
<dbReference type="Pfam" id="PF02518">
    <property type="entry name" value="HATPase_c"/>
    <property type="match status" value="1"/>
</dbReference>
<dbReference type="PRINTS" id="PR00344">
    <property type="entry name" value="BCTRLSENSOR"/>
</dbReference>
<keyword evidence="8" id="KW-0067">ATP-binding</keyword>
<dbReference type="InterPro" id="IPR017232">
    <property type="entry name" value="NtrY"/>
</dbReference>
<keyword evidence="9" id="KW-0902">Two-component regulatory system</keyword>
<evidence type="ECO:0000256" key="1">
    <source>
        <dbReference type="ARBA" id="ARBA00000085"/>
    </source>
</evidence>
<dbReference type="Gene3D" id="3.30.565.10">
    <property type="entry name" value="Histidine kinase-like ATPase, C-terminal domain"/>
    <property type="match status" value="1"/>
</dbReference>
<dbReference type="InterPro" id="IPR035965">
    <property type="entry name" value="PAS-like_dom_sf"/>
</dbReference>
<dbReference type="GO" id="GO:0016020">
    <property type="term" value="C:membrane"/>
    <property type="evidence" value="ECO:0007669"/>
    <property type="project" value="UniProtKB-SubCell"/>
</dbReference>
<evidence type="ECO:0000313" key="13">
    <source>
        <dbReference type="EMBL" id="CAA6820271.1"/>
    </source>
</evidence>
<evidence type="ECO:0000259" key="11">
    <source>
        <dbReference type="PROSITE" id="PS50109"/>
    </source>
</evidence>
<dbReference type="InterPro" id="IPR050351">
    <property type="entry name" value="BphY/WalK/GraS-like"/>
</dbReference>
<feature type="domain" description="Histidine kinase" evidence="11">
    <location>
        <begin position="505"/>
        <end position="731"/>
    </location>
</feature>
<dbReference type="Gene3D" id="3.30.450.20">
    <property type="entry name" value="PAS domain"/>
    <property type="match status" value="1"/>
</dbReference>
<accession>A0A6S6TAB0</accession>
<dbReference type="SMART" id="SM00387">
    <property type="entry name" value="HATPase_c"/>
    <property type="match status" value="1"/>
</dbReference>
<evidence type="ECO:0000256" key="6">
    <source>
        <dbReference type="ARBA" id="ARBA00022741"/>
    </source>
</evidence>
<sequence>MAADTLKRVLFRWLPIAFIGILLVVSLSFLHVAMNNPEYSDRYTQALIYLNGFILLLLSVAILVNLVRVIYQWHMRQAGSRFTLRLMAGFLVLTLLPVVVVSMFSMNFIGKNISQQLDGQVESALDDAVELSRISLSARSRGHLQQLFLLGDRLGGKRRLEISSLMDSWRVRSGAYEAILLSNDLSYVVTSNDNLGGLVSLFAGEELFKELSSNRTLSKIETSADEGIFSRVAIRVVYGIDNQQGVLTALFPFSKRERVLSQSVATVRDDYKEISFGRDILRKAFRVALAVIVVLSVLFALWAAFIFSRRLTQPVRDLVEGTLAVASGDLEKKLPVSDRDDFSLLARSFNTMTKRLSNVQDEREQARTQLQQEHDYLDVVLGHLSSGVVTLDENMIIRRVNASADRILSGPMQEQVGKSFAEVCDHVPTLKPFLLALQPWLQSLDQDWQDEVDLSADGHRKVLMCRGAGLPENDMQQQGYVLVFEDVSDVLQAEHDAAWGEVARRLAHEIKNPLTPIQLSAERLSRKLGKVVDDESATFLHRMTGTIINQVDALKEMVNAFSDYAKAPALNVRPVNLNQIITEVAALYQENEQHVELKLALAEAMPLLQLDSHRMRQLLVNLIKNALEAIGTDNTDRRYAKGQLTISTRVEDQAVGSGMQGVFLLLQDNGPGIPEDMLPRLFEPYVTNKHKGTGLGLAIVKKIVEEHGGALSAGNLEPKGTMITIRLPVVTQVAGTGSRSSKYSKER</sequence>
<dbReference type="PANTHER" id="PTHR42878">
    <property type="entry name" value="TWO-COMPONENT HISTIDINE KINASE"/>
    <property type="match status" value="1"/>
</dbReference>
<feature type="domain" description="HAMP" evidence="12">
    <location>
        <begin position="309"/>
        <end position="361"/>
    </location>
</feature>
<keyword evidence="10" id="KW-1133">Transmembrane helix</keyword>
<evidence type="ECO:0000256" key="5">
    <source>
        <dbReference type="ARBA" id="ARBA00022679"/>
    </source>
</evidence>
<feature type="transmembrane region" description="Helical" evidence="10">
    <location>
        <begin position="83"/>
        <end position="106"/>
    </location>
</feature>
<dbReference type="PROSITE" id="PS50885">
    <property type="entry name" value="HAMP"/>
    <property type="match status" value="1"/>
</dbReference>